<organism evidence="2 3">
    <name type="scientific">Marinicauda pacifica</name>
    <dbReference type="NCBI Taxonomy" id="1133559"/>
    <lineage>
        <taxon>Bacteria</taxon>
        <taxon>Pseudomonadati</taxon>
        <taxon>Pseudomonadota</taxon>
        <taxon>Alphaproteobacteria</taxon>
        <taxon>Maricaulales</taxon>
        <taxon>Maricaulaceae</taxon>
        <taxon>Marinicauda</taxon>
    </lineage>
</organism>
<dbReference type="Pfam" id="PF04664">
    <property type="entry name" value="OGFr_N"/>
    <property type="match status" value="1"/>
</dbReference>
<evidence type="ECO:0000313" key="3">
    <source>
        <dbReference type="Proteomes" id="UP000305451"/>
    </source>
</evidence>
<proteinExistence type="predicted"/>
<evidence type="ECO:0000259" key="1">
    <source>
        <dbReference type="Pfam" id="PF04664"/>
    </source>
</evidence>
<gene>
    <name evidence="2" type="ORF">E5162_08720</name>
</gene>
<dbReference type="EMBL" id="SRXV01000002">
    <property type="protein sequence ID" value="TGY93135.1"/>
    <property type="molecule type" value="Genomic_DNA"/>
</dbReference>
<dbReference type="GO" id="GO:0016020">
    <property type="term" value="C:membrane"/>
    <property type="evidence" value="ECO:0007669"/>
    <property type="project" value="InterPro"/>
</dbReference>
<dbReference type="PANTHER" id="PTHR14015:SF2">
    <property type="entry name" value="OPIOID GROWTH FACTOR RECEPTOR (OGFR) CONSERVED DOMAIN-CONTAINING PROTEIN"/>
    <property type="match status" value="1"/>
</dbReference>
<dbReference type="AlphaFoldDB" id="A0A4S2HB18"/>
<accession>A0A4S2HB18</accession>
<dbReference type="InterPro" id="IPR039574">
    <property type="entry name" value="OGFr"/>
</dbReference>
<dbReference type="GO" id="GO:0140625">
    <property type="term" value="F:opioid growth factor receptor activity"/>
    <property type="evidence" value="ECO:0007669"/>
    <property type="project" value="InterPro"/>
</dbReference>
<sequence>MLTLGQNEEACVSALLEFLEGEGLPGHGLTIDEILASSNDQLERDHQFIQWVFPNRQPSRFNWSAPVLTEAEIEGICQSGVAAVYLRRALARMRKFYSETDAWMAPKDHNHLRITRILEAAALLLGIDEARRFLHFVEERVSNGETPVS</sequence>
<evidence type="ECO:0000313" key="2">
    <source>
        <dbReference type="EMBL" id="TGY93135.1"/>
    </source>
</evidence>
<reference evidence="2 3" key="1">
    <citation type="journal article" date="2013" name="Int. J. Syst. Evol. Microbiol.">
        <title>Marinicauda pacifica gen. nov., sp. nov., a prosthecate alphaproteobacterium of the family Hyphomonadaceae isolated from deep seawater.</title>
        <authorList>
            <person name="Zhang X.Y."/>
            <person name="Li G.W."/>
            <person name="Wang C.S."/>
            <person name="Zhang Y.J."/>
            <person name="Xu X.W."/>
            <person name="Li H."/>
            <person name="Liu A."/>
            <person name="Liu C."/>
            <person name="Xie B.B."/>
            <person name="Qin Q.L."/>
            <person name="Xu Z."/>
            <person name="Chen X.L."/>
            <person name="Zhou B.C."/>
            <person name="Zhang Y.Z."/>
        </authorList>
    </citation>
    <scope>NUCLEOTIDE SEQUENCE [LARGE SCALE GENOMIC DNA]</scope>
    <source>
        <strain evidence="2 3">P-1 km-3</strain>
    </source>
</reference>
<keyword evidence="3" id="KW-1185">Reference proteome</keyword>
<name>A0A4S2HB18_9PROT</name>
<dbReference type="PANTHER" id="PTHR14015">
    <property type="entry name" value="OPIOID GROWTH FACTOR RECEPTOR OGFR ZETA-TYPE OPIOID RECEPTOR"/>
    <property type="match status" value="1"/>
</dbReference>
<protein>
    <recommendedName>
        <fullName evidence="1">Opioid growth factor receptor (OGFr) conserved domain-containing protein</fullName>
    </recommendedName>
</protein>
<feature type="domain" description="Opioid growth factor receptor (OGFr) conserved" evidence="1">
    <location>
        <begin position="27"/>
        <end position="97"/>
    </location>
</feature>
<comment type="caution">
    <text evidence="2">The sequence shown here is derived from an EMBL/GenBank/DDBJ whole genome shotgun (WGS) entry which is preliminary data.</text>
</comment>
<dbReference type="Proteomes" id="UP000305451">
    <property type="component" value="Unassembled WGS sequence"/>
</dbReference>
<dbReference type="InterPro" id="IPR006757">
    <property type="entry name" value="OGF_rcpt"/>
</dbReference>